<dbReference type="GO" id="GO:0015288">
    <property type="term" value="F:porin activity"/>
    <property type="evidence" value="ECO:0007669"/>
    <property type="project" value="UniProtKB-KW"/>
</dbReference>
<dbReference type="Proteomes" id="UP000515317">
    <property type="component" value="Chromosome"/>
</dbReference>
<keyword evidence="7 10" id="KW-0626">Porin</keyword>
<dbReference type="InterPro" id="IPR003684">
    <property type="entry name" value="Porin_alphabac"/>
</dbReference>
<dbReference type="EMBL" id="AP023361">
    <property type="protein sequence ID" value="BCJ90470.1"/>
    <property type="molecule type" value="Genomic_DNA"/>
</dbReference>
<dbReference type="GO" id="GO:0009279">
    <property type="term" value="C:cell outer membrane"/>
    <property type="evidence" value="ECO:0007669"/>
    <property type="project" value="UniProtKB-SubCell"/>
</dbReference>
<keyword evidence="3 10" id="KW-1134">Transmembrane beta strand</keyword>
<dbReference type="GO" id="GO:0046930">
    <property type="term" value="C:pore complex"/>
    <property type="evidence" value="ECO:0007669"/>
    <property type="project" value="UniProtKB-KW"/>
</dbReference>
<comment type="function">
    <text evidence="10">Forms passive diffusion pores that allow small molecular weight hydrophilic materials across the outer membrane.</text>
</comment>
<dbReference type="Pfam" id="PF02530">
    <property type="entry name" value="Porin_2"/>
    <property type="match status" value="1"/>
</dbReference>
<dbReference type="SUPFAM" id="SSF56935">
    <property type="entry name" value="Porins"/>
    <property type="match status" value="1"/>
</dbReference>
<feature type="signal peptide" evidence="10">
    <location>
        <begin position="1"/>
        <end position="23"/>
    </location>
</feature>
<evidence type="ECO:0000256" key="9">
    <source>
        <dbReference type="ARBA" id="ARBA00023237"/>
    </source>
</evidence>
<keyword evidence="4 10" id="KW-0812">Transmembrane</keyword>
<comment type="subcellular location">
    <subcellularLocation>
        <location evidence="10">Cell outer membrane</location>
        <topology evidence="10">Multi-pass membrane protein</topology>
    </subcellularLocation>
</comment>
<evidence type="ECO:0000256" key="2">
    <source>
        <dbReference type="ARBA" id="ARBA00022448"/>
    </source>
</evidence>
<keyword evidence="8 10" id="KW-0472">Membrane</keyword>
<feature type="chain" id="PRO_5028503242" description="Porin" evidence="10">
    <location>
        <begin position="24"/>
        <end position="405"/>
    </location>
</feature>
<comment type="domain">
    <text evidence="10">Consists of 16-stranded beta-barrel sheets, with large surface-exposed loops, that form a transmembrane pore at the center of each barrel. The pore is partially ocluded by a peptide loop that folds into the pore lumen.</text>
</comment>
<accession>A0A6S6QU38</accession>
<gene>
    <name evidence="11" type="ORF">IZ6_12050</name>
</gene>
<organism evidence="11 12">
    <name type="scientific">Terrihabitans soli</name>
    <dbReference type="NCBI Taxonomy" id="708113"/>
    <lineage>
        <taxon>Bacteria</taxon>
        <taxon>Pseudomonadati</taxon>
        <taxon>Pseudomonadota</taxon>
        <taxon>Alphaproteobacteria</taxon>
        <taxon>Hyphomicrobiales</taxon>
        <taxon>Terrihabitans</taxon>
    </lineage>
</organism>
<evidence type="ECO:0000256" key="10">
    <source>
        <dbReference type="RuleBase" id="RU364005"/>
    </source>
</evidence>
<dbReference type="RefSeq" id="WP_222877097.1">
    <property type="nucleotide sequence ID" value="NZ_AP023361.1"/>
</dbReference>
<evidence type="ECO:0000256" key="5">
    <source>
        <dbReference type="ARBA" id="ARBA00022729"/>
    </source>
</evidence>
<dbReference type="GO" id="GO:0006811">
    <property type="term" value="P:monoatomic ion transport"/>
    <property type="evidence" value="ECO:0007669"/>
    <property type="project" value="UniProtKB-KW"/>
</dbReference>
<proteinExistence type="inferred from homology"/>
<name>A0A6S6QU38_9HYPH</name>
<sequence length="405" mass="43823">MKTVKSLLLGSAAGFVALTGAQAADLPLAEPVEYVKVCSTYGEGFFYIPGTDTCLQISGRVRVEGYISFYDSDTGLAGSAEENDFETRARGVIGLDARTETEWGTLRSYIEYEANSDSEEYNYDDAGFEVENVASFIQFAGITAGKAPSFYDYAETSTWADFWSSEDVWTVAYTASFGSGFSATIGIEDKYYRANPYGYTVGSDSFGLDQVWPNVIAALRVDQAWGSAQLSAAVQDNQGDTEDYTTFYPDVEDELGWGVQLGAKFNLPIAEEGSYFLIQGAYSEGALSYAGGEEDFTDFSPGISDQSFNAAGDLENNTLLSVGASVGIQASETVALALTGAYYDYDSAAPGDAGDFDGFLVEGNVVWTPVDNLDLGLYAIYGSFEDEADTEFEDLRVITRLQRDF</sequence>
<evidence type="ECO:0000256" key="1">
    <source>
        <dbReference type="ARBA" id="ARBA00009521"/>
    </source>
</evidence>
<dbReference type="KEGG" id="tso:IZ6_12050"/>
<evidence type="ECO:0000313" key="11">
    <source>
        <dbReference type="EMBL" id="BCJ90470.1"/>
    </source>
</evidence>
<protein>
    <recommendedName>
        <fullName evidence="10">Porin</fullName>
    </recommendedName>
</protein>
<evidence type="ECO:0000256" key="8">
    <source>
        <dbReference type="ARBA" id="ARBA00023136"/>
    </source>
</evidence>
<dbReference type="AlphaFoldDB" id="A0A6S6QU38"/>
<evidence type="ECO:0000256" key="3">
    <source>
        <dbReference type="ARBA" id="ARBA00022452"/>
    </source>
</evidence>
<evidence type="ECO:0000313" key="12">
    <source>
        <dbReference type="Proteomes" id="UP000515317"/>
    </source>
</evidence>
<evidence type="ECO:0000256" key="4">
    <source>
        <dbReference type="ARBA" id="ARBA00022692"/>
    </source>
</evidence>
<keyword evidence="6 10" id="KW-0406">Ion transport</keyword>
<comment type="similarity">
    <text evidence="1 10">Belongs to the alphaproteobacteria porin family.</text>
</comment>
<keyword evidence="5 10" id="KW-0732">Signal</keyword>
<keyword evidence="12" id="KW-1185">Reference proteome</keyword>
<evidence type="ECO:0000256" key="6">
    <source>
        <dbReference type="ARBA" id="ARBA00023065"/>
    </source>
</evidence>
<keyword evidence="2 10" id="KW-0813">Transport</keyword>
<keyword evidence="9 10" id="KW-0998">Cell outer membrane</keyword>
<reference evidence="11 12" key="1">
    <citation type="submission" date="2020-08" db="EMBL/GenBank/DDBJ databases">
        <title>Genome sequence of Rhizobiales bacterium strain IZ6.</title>
        <authorList>
            <person name="Nakai R."/>
            <person name="Naganuma T."/>
        </authorList>
    </citation>
    <scope>NUCLEOTIDE SEQUENCE [LARGE SCALE GENOMIC DNA]</scope>
    <source>
        <strain evidence="11 12">IZ6</strain>
    </source>
</reference>
<evidence type="ECO:0000256" key="7">
    <source>
        <dbReference type="ARBA" id="ARBA00023114"/>
    </source>
</evidence>